<evidence type="ECO:0000313" key="4">
    <source>
        <dbReference type="Proteomes" id="UP000634136"/>
    </source>
</evidence>
<dbReference type="NCBIfam" id="TIGR00756">
    <property type="entry name" value="PPR"/>
    <property type="match status" value="3"/>
</dbReference>
<comment type="caution">
    <text evidence="3">The sequence shown here is derived from an EMBL/GenBank/DDBJ whole genome shotgun (WGS) entry which is preliminary data.</text>
</comment>
<organism evidence="3 4">
    <name type="scientific">Senna tora</name>
    <dbReference type="NCBI Taxonomy" id="362788"/>
    <lineage>
        <taxon>Eukaryota</taxon>
        <taxon>Viridiplantae</taxon>
        <taxon>Streptophyta</taxon>
        <taxon>Embryophyta</taxon>
        <taxon>Tracheophyta</taxon>
        <taxon>Spermatophyta</taxon>
        <taxon>Magnoliopsida</taxon>
        <taxon>eudicotyledons</taxon>
        <taxon>Gunneridae</taxon>
        <taxon>Pentapetalae</taxon>
        <taxon>rosids</taxon>
        <taxon>fabids</taxon>
        <taxon>Fabales</taxon>
        <taxon>Fabaceae</taxon>
        <taxon>Caesalpinioideae</taxon>
        <taxon>Cassia clade</taxon>
        <taxon>Senna</taxon>
    </lineage>
</organism>
<dbReference type="PROSITE" id="PS51375">
    <property type="entry name" value="PPR"/>
    <property type="match status" value="2"/>
</dbReference>
<dbReference type="OrthoDB" id="1731741at2759"/>
<gene>
    <name evidence="3" type="ORF">G2W53_021334</name>
</gene>
<dbReference type="GO" id="GO:0009451">
    <property type="term" value="P:RNA modification"/>
    <property type="evidence" value="ECO:0007669"/>
    <property type="project" value="InterPro"/>
</dbReference>
<reference evidence="3" key="1">
    <citation type="submission" date="2020-09" db="EMBL/GenBank/DDBJ databases">
        <title>Genome-Enabled Discovery of Anthraquinone Biosynthesis in Senna tora.</title>
        <authorList>
            <person name="Kang S.-H."/>
            <person name="Pandey R.P."/>
            <person name="Lee C.-M."/>
            <person name="Sim J.-S."/>
            <person name="Jeong J.-T."/>
            <person name="Choi B.-S."/>
            <person name="Jung M."/>
            <person name="Ginzburg D."/>
            <person name="Zhao K."/>
            <person name="Won S.Y."/>
            <person name="Oh T.-J."/>
            <person name="Yu Y."/>
            <person name="Kim N.-H."/>
            <person name="Lee O.R."/>
            <person name="Lee T.-H."/>
            <person name="Bashyal P."/>
            <person name="Kim T.-S."/>
            <person name="Lee W.-H."/>
            <person name="Kawkins C."/>
            <person name="Kim C.-K."/>
            <person name="Kim J.S."/>
            <person name="Ahn B.O."/>
            <person name="Rhee S.Y."/>
            <person name="Sohng J.K."/>
        </authorList>
    </citation>
    <scope>NUCLEOTIDE SEQUENCE</scope>
    <source>
        <tissue evidence="3">Leaf</tissue>
    </source>
</reference>
<dbReference type="AlphaFoldDB" id="A0A834WH49"/>
<dbReference type="InterPro" id="IPR046960">
    <property type="entry name" value="PPR_At4g14850-like_plant"/>
</dbReference>
<dbReference type="InterPro" id="IPR002885">
    <property type="entry name" value="PPR_rpt"/>
</dbReference>
<sequence>MPTHQKLVPFYASLLDACSSTKHLRNLKLIHARTIILHISSHPFIRSKLVSCYASCAQLRQAHILFSFTDRQPTFLFNSLIRAYASLNFFIESLSIFRHMLLALKPPDRHTLPAVLKSCAALSALRLGRQVHGAIFVNGFDSDVGNSSALISMYAKCGDIVEARKVFDRMSQRDGVTWSAMMGGYAMHGRFSEVFELFDRMVEAGVRPDGKTFTTVLTACSHGGLIEKGKEYFEMMEKRFGVKPALQHYTCMVDMLGRIGQVEEAEKLILGMEVEPDRVLWNSLLGACRTHGKFEMAESVAKKVYGKELISVASSL</sequence>
<evidence type="ECO:0000256" key="1">
    <source>
        <dbReference type="ARBA" id="ARBA00022737"/>
    </source>
</evidence>
<dbReference type="Pfam" id="PF13041">
    <property type="entry name" value="PPR_2"/>
    <property type="match status" value="1"/>
</dbReference>
<dbReference type="PANTHER" id="PTHR47926">
    <property type="entry name" value="PENTATRICOPEPTIDE REPEAT-CONTAINING PROTEIN"/>
    <property type="match status" value="1"/>
</dbReference>
<dbReference type="FunFam" id="1.25.40.10:FF:000090">
    <property type="entry name" value="Pentatricopeptide repeat-containing protein, chloroplastic"/>
    <property type="match status" value="1"/>
</dbReference>
<dbReference type="Pfam" id="PF01535">
    <property type="entry name" value="PPR"/>
    <property type="match status" value="4"/>
</dbReference>
<dbReference type="EMBL" id="JAAIUW010000007">
    <property type="protein sequence ID" value="KAF7823190.1"/>
    <property type="molecule type" value="Genomic_DNA"/>
</dbReference>
<keyword evidence="4" id="KW-1185">Reference proteome</keyword>
<protein>
    <submittedName>
        <fullName evidence="3">Pentatricopeptide repeat-containing protein</fullName>
    </submittedName>
</protein>
<keyword evidence="1" id="KW-0677">Repeat</keyword>
<feature type="repeat" description="PPR" evidence="2">
    <location>
        <begin position="143"/>
        <end position="173"/>
    </location>
</feature>
<feature type="repeat" description="PPR" evidence="2">
    <location>
        <begin position="174"/>
        <end position="208"/>
    </location>
</feature>
<evidence type="ECO:0000256" key="2">
    <source>
        <dbReference type="PROSITE-ProRule" id="PRU00708"/>
    </source>
</evidence>
<name>A0A834WH49_9FABA</name>
<proteinExistence type="predicted"/>
<dbReference type="Gene3D" id="1.25.40.10">
    <property type="entry name" value="Tetratricopeptide repeat domain"/>
    <property type="match status" value="2"/>
</dbReference>
<evidence type="ECO:0000313" key="3">
    <source>
        <dbReference type="EMBL" id="KAF7823190.1"/>
    </source>
</evidence>
<dbReference type="Proteomes" id="UP000634136">
    <property type="component" value="Unassembled WGS sequence"/>
</dbReference>
<dbReference type="PANTHER" id="PTHR47926:SF464">
    <property type="entry name" value="DYW DOMAIN-CONTAINING PROTEIN"/>
    <property type="match status" value="1"/>
</dbReference>
<dbReference type="GO" id="GO:0003723">
    <property type="term" value="F:RNA binding"/>
    <property type="evidence" value="ECO:0007669"/>
    <property type="project" value="InterPro"/>
</dbReference>
<dbReference type="InterPro" id="IPR011990">
    <property type="entry name" value="TPR-like_helical_dom_sf"/>
</dbReference>
<accession>A0A834WH49</accession>